<gene>
    <name evidence="2" type="ORF">A3G99_01960</name>
</gene>
<accession>A0A1G2UT47</accession>
<dbReference type="InterPro" id="IPR038720">
    <property type="entry name" value="YprB_RNase_H-like_dom"/>
</dbReference>
<dbReference type="Gene3D" id="3.30.420.10">
    <property type="entry name" value="Ribonuclease H-like superfamily/Ribonuclease H"/>
    <property type="match status" value="1"/>
</dbReference>
<comment type="caution">
    <text evidence="2">The sequence shown here is derived from an EMBL/GenBank/DDBJ whole genome shotgun (WGS) entry which is preliminary data.</text>
</comment>
<evidence type="ECO:0000313" key="3">
    <source>
        <dbReference type="Proteomes" id="UP000176558"/>
    </source>
</evidence>
<organism evidence="2 3">
    <name type="scientific">Candidatus Zambryskibacteria bacterium RIFCSPLOWO2_12_FULL_39_23</name>
    <dbReference type="NCBI Taxonomy" id="1802776"/>
    <lineage>
        <taxon>Bacteria</taxon>
        <taxon>Candidatus Zambryskiibacteriota</taxon>
    </lineage>
</organism>
<dbReference type="GO" id="GO:0003676">
    <property type="term" value="F:nucleic acid binding"/>
    <property type="evidence" value="ECO:0007669"/>
    <property type="project" value="InterPro"/>
</dbReference>
<evidence type="ECO:0000259" key="1">
    <source>
        <dbReference type="Pfam" id="PF13482"/>
    </source>
</evidence>
<dbReference type="PANTHER" id="PTHR38462:SF1">
    <property type="entry name" value="YPRB RIBONUCLEASE H-LIKE DOMAIN-CONTAINING PROTEIN"/>
    <property type="match status" value="1"/>
</dbReference>
<evidence type="ECO:0000313" key="2">
    <source>
        <dbReference type="EMBL" id="OHB12563.1"/>
    </source>
</evidence>
<dbReference type="Proteomes" id="UP000176558">
    <property type="component" value="Unassembled WGS sequence"/>
</dbReference>
<feature type="domain" description="YprB ribonuclease H-like" evidence="1">
    <location>
        <begin position="5"/>
        <end position="157"/>
    </location>
</feature>
<reference evidence="2 3" key="1">
    <citation type="journal article" date="2016" name="Nat. Commun.">
        <title>Thousands of microbial genomes shed light on interconnected biogeochemical processes in an aquifer system.</title>
        <authorList>
            <person name="Anantharaman K."/>
            <person name="Brown C.T."/>
            <person name="Hug L.A."/>
            <person name="Sharon I."/>
            <person name="Castelle C.J."/>
            <person name="Probst A.J."/>
            <person name="Thomas B.C."/>
            <person name="Singh A."/>
            <person name="Wilkins M.J."/>
            <person name="Karaoz U."/>
            <person name="Brodie E.L."/>
            <person name="Williams K.H."/>
            <person name="Hubbard S.S."/>
            <person name="Banfield J.F."/>
        </authorList>
    </citation>
    <scope>NUCLEOTIDE SEQUENCE [LARGE SCALE GENOMIC DNA]</scope>
</reference>
<proteinExistence type="predicted"/>
<dbReference type="SUPFAM" id="SSF53098">
    <property type="entry name" value="Ribonuclease H-like"/>
    <property type="match status" value="1"/>
</dbReference>
<dbReference type="Pfam" id="PF13482">
    <property type="entry name" value="RNase_H_2"/>
    <property type="match status" value="1"/>
</dbReference>
<dbReference type="InterPro" id="IPR036397">
    <property type="entry name" value="RNaseH_sf"/>
</dbReference>
<dbReference type="PANTHER" id="PTHR38462">
    <property type="entry name" value="EXONUCLEASE-LIKE PROTEIN"/>
    <property type="match status" value="1"/>
</dbReference>
<name>A0A1G2UT47_9BACT</name>
<sequence length="193" mass="22721">MRKIVFDIETKNIFQDVGSNDPADLDISVVGLYDYETNTYQSFIEEEFEKMWQILEKADLLITYNGDHFDIPLLNKYFKKAGRGDLSKLRSLDILKELRNAYGRRMKLDQVAEGTFGINKQGNGLEAVNWWRNGEIERVRKYCLEDVKLTKDVYEYAMKNKKLIFKEGPFTKEIKLETKHWEPVSEVKTKSLF</sequence>
<protein>
    <recommendedName>
        <fullName evidence="1">YprB ribonuclease H-like domain-containing protein</fullName>
    </recommendedName>
</protein>
<dbReference type="EMBL" id="MHWT01000014">
    <property type="protein sequence ID" value="OHB12563.1"/>
    <property type="molecule type" value="Genomic_DNA"/>
</dbReference>
<dbReference type="InterPro" id="IPR012337">
    <property type="entry name" value="RNaseH-like_sf"/>
</dbReference>
<dbReference type="AlphaFoldDB" id="A0A1G2UT47"/>